<dbReference type="Gene3D" id="3.40.50.150">
    <property type="entry name" value="Vaccinia Virus protein VP39"/>
    <property type="match status" value="1"/>
</dbReference>
<dbReference type="GO" id="GO:0032259">
    <property type="term" value="P:methylation"/>
    <property type="evidence" value="ECO:0007669"/>
    <property type="project" value="UniProtKB-KW"/>
</dbReference>
<dbReference type="GO" id="GO:0008168">
    <property type="term" value="F:methyltransferase activity"/>
    <property type="evidence" value="ECO:0007669"/>
    <property type="project" value="UniProtKB-KW"/>
</dbReference>
<dbReference type="PANTHER" id="PTHR14614">
    <property type="entry name" value="HEPATOCELLULAR CARCINOMA-ASSOCIATED ANTIGEN"/>
    <property type="match status" value="1"/>
</dbReference>
<dbReference type="InterPro" id="IPR029063">
    <property type="entry name" value="SAM-dependent_MTases_sf"/>
</dbReference>
<proteinExistence type="predicted"/>
<dbReference type="CDD" id="cd02440">
    <property type="entry name" value="AdoMet_MTases"/>
    <property type="match status" value="1"/>
</dbReference>
<dbReference type="Proteomes" id="UP000807825">
    <property type="component" value="Unassembled WGS sequence"/>
</dbReference>
<dbReference type="AlphaFoldDB" id="A0A9D6V3J8"/>
<protein>
    <submittedName>
        <fullName evidence="1">Methyltransferase domain-containing protein</fullName>
    </submittedName>
</protein>
<name>A0A9D6V3J8_9BACT</name>
<evidence type="ECO:0000313" key="2">
    <source>
        <dbReference type="Proteomes" id="UP000807825"/>
    </source>
</evidence>
<dbReference type="EMBL" id="JACRDE010000395">
    <property type="protein sequence ID" value="MBI5250847.1"/>
    <property type="molecule type" value="Genomic_DNA"/>
</dbReference>
<comment type="caution">
    <text evidence="1">The sequence shown here is derived from an EMBL/GenBank/DDBJ whole genome shotgun (WGS) entry which is preliminary data.</text>
</comment>
<evidence type="ECO:0000313" key="1">
    <source>
        <dbReference type="EMBL" id="MBI5250847.1"/>
    </source>
</evidence>
<keyword evidence="1" id="KW-0489">Methyltransferase</keyword>
<reference evidence="1" key="1">
    <citation type="submission" date="2020-07" db="EMBL/GenBank/DDBJ databases">
        <title>Huge and variable diversity of episymbiotic CPR bacteria and DPANN archaea in groundwater ecosystems.</title>
        <authorList>
            <person name="He C.Y."/>
            <person name="Keren R."/>
            <person name="Whittaker M."/>
            <person name="Farag I.F."/>
            <person name="Doudna J."/>
            <person name="Cate J.H.D."/>
            <person name="Banfield J.F."/>
        </authorList>
    </citation>
    <scope>NUCLEOTIDE SEQUENCE</scope>
    <source>
        <strain evidence="1">NC_groundwater_1664_Pr3_B-0.1um_52_9</strain>
    </source>
</reference>
<dbReference type="SUPFAM" id="SSF53335">
    <property type="entry name" value="S-adenosyl-L-methionine-dependent methyltransferases"/>
    <property type="match status" value="1"/>
</dbReference>
<organism evidence="1 2">
    <name type="scientific">Desulfomonile tiedjei</name>
    <dbReference type="NCBI Taxonomy" id="2358"/>
    <lineage>
        <taxon>Bacteria</taxon>
        <taxon>Pseudomonadati</taxon>
        <taxon>Thermodesulfobacteriota</taxon>
        <taxon>Desulfomonilia</taxon>
        <taxon>Desulfomonilales</taxon>
        <taxon>Desulfomonilaceae</taxon>
        <taxon>Desulfomonile</taxon>
    </lineage>
</organism>
<dbReference type="Pfam" id="PF10294">
    <property type="entry name" value="Methyltransf_16"/>
    <property type="match status" value="1"/>
</dbReference>
<gene>
    <name evidence="1" type="ORF">HY912_15275</name>
</gene>
<keyword evidence="1" id="KW-0808">Transferase</keyword>
<dbReference type="InterPro" id="IPR019410">
    <property type="entry name" value="Methyltransf_16"/>
</dbReference>
<sequence>MTNESSVEKITIGLADMQIRMLAPRDKEDSGSRISFWWGITSAAVVLARHIESHCEDFYGRRVIELGCGLGLTGIAAGLAGANVLFTDYVSQALEFAERNALLNGLEQGAFDTGILDWENPGPLQEFDVALGSEIVYDYFFHGSLIRLVRQILKPHGTILLADRKRLCVSRFIGRMISAGFNCEETTHKLVLGGFPDQEISIFALTMS</sequence>
<accession>A0A9D6V3J8</accession>